<evidence type="ECO:0000313" key="5">
    <source>
        <dbReference type="Proteomes" id="UP000317422"/>
    </source>
</evidence>
<dbReference type="EMBL" id="VFQC01000002">
    <property type="protein sequence ID" value="TQN28305.1"/>
    <property type="molecule type" value="Genomic_DNA"/>
</dbReference>
<dbReference type="GO" id="GO:0000976">
    <property type="term" value="F:transcription cis-regulatory region binding"/>
    <property type="evidence" value="ECO:0007669"/>
    <property type="project" value="TreeGrafter"/>
</dbReference>
<dbReference type="OrthoDB" id="7506349at2"/>
<evidence type="ECO:0000313" key="4">
    <source>
        <dbReference type="EMBL" id="TQN28305.1"/>
    </source>
</evidence>
<dbReference type="Pfam" id="PF17940">
    <property type="entry name" value="TetR_C_31"/>
    <property type="match status" value="1"/>
</dbReference>
<dbReference type="Pfam" id="PF00440">
    <property type="entry name" value="TetR_N"/>
    <property type="match status" value="1"/>
</dbReference>
<dbReference type="RefSeq" id="WP_141925371.1">
    <property type="nucleotide sequence ID" value="NZ_VFQC01000002.1"/>
</dbReference>
<dbReference type="SUPFAM" id="SSF46689">
    <property type="entry name" value="Homeodomain-like"/>
    <property type="match status" value="1"/>
</dbReference>
<accession>A0A543N8Z9</accession>
<dbReference type="PROSITE" id="PS50977">
    <property type="entry name" value="HTH_TETR_2"/>
    <property type="match status" value="1"/>
</dbReference>
<proteinExistence type="predicted"/>
<evidence type="ECO:0000256" key="2">
    <source>
        <dbReference type="PROSITE-ProRule" id="PRU00335"/>
    </source>
</evidence>
<evidence type="ECO:0000259" key="3">
    <source>
        <dbReference type="PROSITE" id="PS50977"/>
    </source>
</evidence>
<dbReference type="AlphaFoldDB" id="A0A543N8Z9"/>
<comment type="caution">
    <text evidence="4">The sequence shown here is derived from an EMBL/GenBank/DDBJ whole genome shotgun (WGS) entry which is preliminary data.</text>
</comment>
<name>A0A543N8Z9_9ACTN</name>
<protein>
    <submittedName>
        <fullName evidence="4">TetR family transcriptional regulator</fullName>
    </submittedName>
</protein>
<dbReference type="InterPro" id="IPR001647">
    <property type="entry name" value="HTH_TetR"/>
</dbReference>
<dbReference type="InterPro" id="IPR036271">
    <property type="entry name" value="Tet_transcr_reg_TetR-rel_C_sf"/>
</dbReference>
<dbReference type="InterPro" id="IPR050109">
    <property type="entry name" value="HTH-type_TetR-like_transc_reg"/>
</dbReference>
<dbReference type="PANTHER" id="PTHR30055:SF231">
    <property type="entry name" value="TRANSCRIPTIONAL REGULATORY PROTEIN (PROBABLY DEOR-FAMILY)-RELATED"/>
    <property type="match status" value="1"/>
</dbReference>
<gene>
    <name evidence="4" type="ORF">FHX37_3638</name>
</gene>
<sequence>MGTRRGPNDPHRRDRIIAATQTVVAERGVAGLTHRAVAKRAGVPLGSTTYYFATLEELLHAALERAAQRYTTLLREWAARFDTTPGPAELADALTDLIADFLGPDREQNIVECELYVAALRRPALREVANRYTTATIEVLSGFTTPARAAALSAALDGLVLHGLTAPESLSRADIATVVEAILLPG</sequence>
<organism evidence="4 5">
    <name type="scientific">Haloactinospora alba</name>
    <dbReference type="NCBI Taxonomy" id="405555"/>
    <lineage>
        <taxon>Bacteria</taxon>
        <taxon>Bacillati</taxon>
        <taxon>Actinomycetota</taxon>
        <taxon>Actinomycetes</taxon>
        <taxon>Streptosporangiales</taxon>
        <taxon>Nocardiopsidaceae</taxon>
        <taxon>Haloactinospora</taxon>
    </lineage>
</organism>
<keyword evidence="1 2" id="KW-0238">DNA-binding</keyword>
<dbReference type="InterPro" id="IPR041583">
    <property type="entry name" value="TetR_C_31"/>
</dbReference>
<dbReference type="Proteomes" id="UP000317422">
    <property type="component" value="Unassembled WGS sequence"/>
</dbReference>
<reference evidence="4 5" key="1">
    <citation type="submission" date="2019-06" db="EMBL/GenBank/DDBJ databases">
        <title>Sequencing the genomes of 1000 actinobacteria strains.</title>
        <authorList>
            <person name="Klenk H.-P."/>
        </authorList>
    </citation>
    <scope>NUCLEOTIDE SEQUENCE [LARGE SCALE GENOMIC DNA]</scope>
    <source>
        <strain evidence="4 5">DSM 45015</strain>
    </source>
</reference>
<evidence type="ECO:0000256" key="1">
    <source>
        <dbReference type="ARBA" id="ARBA00023125"/>
    </source>
</evidence>
<feature type="DNA-binding region" description="H-T-H motif" evidence="2">
    <location>
        <begin position="33"/>
        <end position="52"/>
    </location>
</feature>
<dbReference type="SUPFAM" id="SSF48498">
    <property type="entry name" value="Tetracyclin repressor-like, C-terminal domain"/>
    <property type="match status" value="1"/>
</dbReference>
<dbReference type="PANTHER" id="PTHR30055">
    <property type="entry name" value="HTH-TYPE TRANSCRIPTIONAL REGULATOR RUTR"/>
    <property type="match status" value="1"/>
</dbReference>
<feature type="domain" description="HTH tetR-type" evidence="3">
    <location>
        <begin position="10"/>
        <end position="70"/>
    </location>
</feature>
<dbReference type="GO" id="GO:0003700">
    <property type="term" value="F:DNA-binding transcription factor activity"/>
    <property type="evidence" value="ECO:0007669"/>
    <property type="project" value="TreeGrafter"/>
</dbReference>
<dbReference type="InterPro" id="IPR009057">
    <property type="entry name" value="Homeodomain-like_sf"/>
</dbReference>
<dbReference type="Gene3D" id="1.10.357.10">
    <property type="entry name" value="Tetracycline Repressor, domain 2"/>
    <property type="match status" value="1"/>
</dbReference>
<keyword evidence="5" id="KW-1185">Reference proteome</keyword>